<sequence>MLPKKTLEIILVENNNGKTAQTKSRKIININNFPEYSGAYVIRYENYCVSRLNGKSTILKIGCTIKSFKERFKNYNHQSEITTQDQEWNLYKILRDRTQKTNVRVMYFLAHFTHKDKILIDFYSSDTEKTPQDLEQDLIKKYLDQHWELPPLNFGMK</sequence>
<gene>
    <name evidence="1" type="ORF">WCU84_00745</name>
</gene>
<dbReference type="RefSeq" id="WP_336728755.1">
    <property type="nucleotide sequence ID" value="NZ_JBBBOO010000001.1"/>
</dbReference>
<evidence type="ECO:0000313" key="1">
    <source>
        <dbReference type="EMBL" id="MEI7062211.1"/>
    </source>
</evidence>
<accession>A0ABU8JH15</accession>
<reference evidence="1 2" key="1">
    <citation type="submission" date="2024-03" db="EMBL/GenBank/DDBJ databases">
        <title>Analysis of soft rot Pectobacteriaceae population diversity in US potato growing regions between 2016 and 2022.</title>
        <authorList>
            <person name="Ma X."/>
            <person name="Zhang X."/>
            <person name="Stodghill P."/>
            <person name="Rioux R."/>
            <person name="Babler B."/>
            <person name="Shrestha S."/>
            <person name="Babler B."/>
            <person name="Rivedal H."/>
            <person name="Frost K."/>
            <person name="Hao J."/>
            <person name="Secor G."/>
            <person name="Swingle B."/>
        </authorList>
    </citation>
    <scope>NUCLEOTIDE SEQUENCE [LARGE SCALE GENOMIC DNA]</scope>
    <source>
        <strain evidence="1 2">SR64</strain>
    </source>
</reference>
<organism evidence="1 2">
    <name type="scientific">Dickeya chrysanthemi</name>
    <name type="common">Pectobacterium chrysanthemi</name>
    <name type="synonym">Erwinia chrysanthemi</name>
    <dbReference type="NCBI Taxonomy" id="556"/>
    <lineage>
        <taxon>Bacteria</taxon>
        <taxon>Pseudomonadati</taxon>
        <taxon>Pseudomonadota</taxon>
        <taxon>Gammaproteobacteria</taxon>
        <taxon>Enterobacterales</taxon>
        <taxon>Pectobacteriaceae</taxon>
        <taxon>Dickeya</taxon>
    </lineage>
</organism>
<comment type="caution">
    <text evidence="1">The sequence shown here is derived from an EMBL/GenBank/DDBJ whole genome shotgun (WGS) entry which is preliminary data.</text>
</comment>
<protein>
    <recommendedName>
        <fullName evidence="3">GIY-YIG domain-containing protein</fullName>
    </recommendedName>
</protein>
<keyword evidence="2" id="KW-1185">Reference proteome</keyword>
<evidence type="ECO:0000313" key="2">
    <source>
        <dbReference type="Proteomes" id="UP001359469"/>
    </source>
</evidence>
<name>A0ABU8JH15_DICCH</name>
<dbReference type="Proteomes" id="UP001359469">
    <property type="component" value="Unassembled WGS sequence"/>
</dbReference>
<dbReference type="EMBL" id="JBBBOO010000001">
    <property type="protein sequence ID" value="MEI7062211.1"/>
    <property type="molecule type" value="Genomic_DNA"/>
</dbReference>
<evidence type="ECO:0008006" key="3">
    <source>
        <dbReference type="Google" id="ProtNLM"/>
    </source>
</evidence>
<proteinExistence type="predicted"/>